<feature type="transmembrane region" description="Helical" evidence="1">
    <location>
        <begin position="185"/>
        <end position="207"/>
    </location>
</feature>
<organism evidence="2">
    <name type="scientific">viral metagenome</name>
    <dbReference type="NCBI Taxonomy" id="1070528"/>
    <lineage>
        <taxon>unclassified sequences</taxon>
        <taxon>metagenomes</taxon>
        <taxon>organismal metagenomes</taxon>
    </lineage>
</organism>
<keyword evidence="1" id="KW-0472">Membrane</keyword>
<accession>A0A6C0DQV3</accession>
<keyword evidence="1" id="KW-0812">Transmembrane</keyword>
<dbReference type="EMBL" id="MN739658">
    <property type="protein sequence ID" value="QHT18560.1"/>
    <property type="molecule type" value="Genomic_DNA"/>
</dbReference>
<dbReference type="AlphaFoldDB" id="A0A6C0DQV3"/>
<evidence type="ECO:0000256" key="1">
    <source>
        <dbReference type="SAM" id="Phobius"/>
    </source>
</evidence>
<sequence>MATGVKIQSAKYGVGTKTLDVTKAVSAQLKDGRLNFVVTPSALNVADPAPGQLKTLTVTYSINNGASNTATAVDGDSMDIDAPPARLASGLQIKKARYGFDRNFTDVTSAVRTYLNEGSINLKVSHSSLGIPDPNPQKVKYLMVDYTINDEPGSKKIQDGQKFQINAPAVAADVTNTPTDGALDIVGMLFNDVFLFIKTYFVLAMTIQGAKYGQTLFSGGYWIIGALTLFTYGFFPILILPVLILIWHLVMG</sequence>
<feature type="transmembrane region" description="Helical" evidence="1">
    <location>
        <begin position="219"/>
        <end position="250"/>
    </location>
</feature>
<name>A0A6C0DQV3_9ZZZZ</name>
<evidence type="ECO:0008006" key="3">
    <source>
        <dbReference type="Google" id="ProtNLM"/>
    </source>
</evidence>
<evidence type="ECO:0000313" key="2">
    <source>
        <dbReference type="EMBL" id="QHT18560.1"/>
    </source>
</evidence>
<keyword evidence="1" id="KW-1133">Transmembrane helix</keyword>
<proteinExistence type="predicted"/>
<reference evidence="2" key="1">
    <citation type="journal article" date="2020" name="Nature">
        <title>Giant virus diversity and host interactions through global metagenomics.</title>
        <authorList>
            <person name="Schulz F."/>
            <person name="Roux S."/>
            <person name="Paez-Espino D."/>
            <person name="Jungbluth S."/>
            <person name="Walsh D.A."/>
            <person name="Denef V.J."/>
            <person name="McMahon K.D."/>
            <person name="Konstantinidis K.T."/>
            <person name="Eloe-Fadrosh E.A."/>
            <person name="Kyrpides N.C."/>
            <person name="Woyke T."/>
        </authorList>
    </citation>
    <scope>NUCLEOTIDE SEQUENCE</scope>
    <source>
        <strain evidence="2">GVMAG-M-3300023174-47</strain>
    </source>
</reference>
<protein>
    <recommendedName>
        <fullName evidence="3">DnaJ-like protein C11 C-terminal domain-containing protein</fullName>
    </recommendedName>
</protein>